<dbReference type="InterPro" id="IPR000073">
    <property type="entry name" value="AB_hydrolase_1"/>
</dbReference>
<dbReference type="Pfam" id="PF00561">
    <property type="entry name" value="Abhydrolase_1"/>
    <property type="match status" value="1"/>
</dbReference>
<dbReference type="GO" id="GO:0003824">
    <property type="term" value="F:catalytic activity"/>
    <property type="evidence" value="ECO:0007669"/>
    <property type="project" value="UniProtKB-ARBA"/>
</dbReference>
<keyword evidence="3" id="KW-1185">Reference proteome</keyword>
<dbReference type="RefSeq" id="WP_307294714.1">
    <property type="nucleotide sequence ID" value="NZ_JAUSXV010000001.1"/>
</dbReference>
<organism evidence="2 3">
    <name type="scientific">Microbacterium natoriense</name>
    <dbReference type="NCBI Taxonomy" id="284570"/>
    <lineage>
        <taxon>Bacteria</taxon>
        <taxon>Bacillati</taxon>
        <taxon>Actinomycetota</taxon>
        <taxon>Actinomycetes</taxon>
        <taxon>Micrococcales</taxon>
        <taxon>Microbacteriaceae</taxon>
        <taxon>Microbacterium</taxon>
    </lineage>
</organism>
<comment type="caution">
    <text evidence="2">The sequence shown here is derived from an EMBL/GenBank/DDBJ whole genome shotgun (WGS) entry which is preliminary data.</text>
</comment>
<dbReference type="AlphaFoldDB" id="A0AAW8EV43"/>
<dbReference type="PANTHER" id="PTHR43433:SF5">
    <property type="entry name" value="AB HYDROLASE-1 DOMAIN-CONTAINING PROTEIN"/>
    <property type="match status" value="1"/>
</dbReference>
<proteinExistence type="predicted"/>
<dbReference type="PRINTS" id="PR00111">
    <property type="entry name" value="ABHYDROLASE"/>
</dbReference>
<dbReference type="Proteomes" id="UP001244427">
    <property type="component" value="Unassembled WGS sequence"/>
</dbReference>
<dbReference type="SUPFAM" id="SSF53474">
    <property type="entry name" value="alpha/beta-Hydrolases"/>
    <property type="match status" value="1"/>
</dbReference>
<accession>A0AAW8EV43</accession>
<protein>
    <submittedName>
        <fullName evidence="2">Pimeloyl-ACP methyl ester carboxylesterase</fullName>
    </submittedName>
</protein>
<feature type="domain" description="AB hydrolase-1" evidence="1">
    <location>
        <begin position="42"/>
        <end position="269"/>
    </location>
</feature>
<dbReference type="InterPro" id="IPR029058">
    <property type="entry name" value="AB_hydrolase_fold"/>
</dbReference>
<dbReference type="EMBL" id="JAUSXV010000001">
    <property type="protein sequence ID" value="MDQ0647078.1"/>
    <property type="molecule type" value="Genomic_DNA"/>
</dbReference>
<evidence type="ECO:0000259" key="1">
    <source>
        <dbReference type="Pfam" id="PF00561"/>
    </source>
</evidence>
<dbReference type="PANTHER" id="PTHR43433">
    <property type="entry name" value="HYDROLASE, ALPHA/BETA FOLD FAMILY PROTEIN"/>
    <property type="match status" value="1"/>
</dbReference>
<gene>
    <name evidence="2" type="ORF">QFZ53_001274</name>
</gene>
<dbReference type="InterPro" id="IPR050471">
    <property type="entry name" value="AB_hydrolase"/>
</dbReference>
<name>A0AAW8EV43_9MICO</name>
<reference evidence="2 3" key="1">
    <citation type="submission" date="2023-07" db="EMBL/GenBank/DDBJ databases">
        <title>Comparative genomics of wheat-associated soil bacteria to identify genetic determinants of phenazine resistance.</title>
        <authorList>
            <person name="Mouncey N."/>
        </authorList>
    </citation>
    <scope>NUCLEOTIDE SEQUENCE [LARGE SCALE GENOMIC DNA]</scope>
    <source>
        <strain evidence="2 3">W4I9-1</strain>
    </source>
</reference>
<dbReference type="Gene3D" id="3.40.50.1820">
    <property type="entry name" value="alpha/beta hydrolase"/>
    <property type="match status" value="1"/>
</dbReference>
<evidence type="ECO:0000313" key="3">
    <source>
        <dbReference type="Proteomes" id="UP001244427"/>
    </source>
</evidence>
<sequence>MTASATRPGRFQSAETRVLLVDGVELVYRELGPATGIPLVALNHLGANLDDWDPRLADGLALDRRLILLGYRGVGRSGGRARDAIEEMADDVVAALRVLDLPRVDLLGLSMGGMVAQDVVRRAPELVDRLILISSGPAGGPALTEMTRVMVGGAVRASLALADPKARLFFTRSAAGKSAGRDYLGRLRERRADRDGRVALRVLRAQLAAVHRWGGQPPTGLSSFDRPVLILHGDSDRMVPVGNASALAGVFPTATVTVFPDAGHGVVFQNHLDVVVAVRAFLHR</sequence>
<evidence type="ECO:0000313" key="2">
    <source>
        <dbReference type="EMBL" id="MDQ0647078.1"/>
    </source>
</evidence>